<feature type="signal peptide" evidence="2">
    <location>
        <begin position="1"/>
        <end position="18"/>
    </location>
</feature>
<feature type="compositionally biased region" description="Polar residues" evidence="1">
    <location>
        <begin position="128"/>
        <end position="137"/>
    </location>
</feature>
<dbReference type="Proteomes" id="UP001595887">
    <property type="component" value="Unassembled WGS sequence"/>
</dbReference>
<dbReference type="InterPro" id="IPR021395">
    <property type="entry name" value="DUF3035"/>
</dbReference>
<organism evidence="3 4">
    <name type="scientific">Sphingorhabdus arenilitoris</name>
    <dbReference type="NCBI Taxonomy" id="1490041"/>
    <lineage>
        <taxon>Bacteria</taxon>
        <taxon>Pseudomonadati</taxon>
        <taxon>Pseudomonadota</taxon>
        <taxon>Alphaproteobacteria</taxon>
        <taxon>Sphingomonadales</taxon>
        <taxon>Sphingomonadaceae</taxon>
        <taxon>Sphingorhabdus</taxon>
    </lineage>
</organism>
<protein>
    <submittedName>
        <fullName evidence="3">DUF3035 domain-containing protein</fullName>
    </submittedName>
</protein>
<name>A0ABV8RCJ8_9SPHN</name>
<accession>A0ABV8RCJ8</accession>
<keyword evidence="4" id="KW-1185">Reference proteome</keyword>
<reference evidence="4" key="1">
    <citation type="journal article" date="2019" name="Int. J. Syst. Evol. Microbiol.">
        <title>The Global Catalogue of Microorganisms (GCM) 10K type strain sequencing project: providing services to taxonomists for standard genome sequencing and annotation.</title>
        <authorList>
            <consortium name="The Broad Institute Genomics Platform"/>
            <consortium name="The Broad Institute Genome Sequencing Center for Infectious Disease"/>
            <person name="Wu L."/>
            <person name="Ma J."/>
        </authorList>
    </citation>
    <scope>NUCLEOTIDE SEQUENCE [LARGE SCALE GENOMIC DNA]</scope>
    <source>
        <strain evidence="4">CECT 8531</strain>
    </source>
</reference>
<evidence type="ECO:0000256" key="1">
    <source>
        <dbReference type="SAM" id="MobiDB-lite"/>
    </source>
</evidence>
<proteinExistence type="predicted"/>
<evidence type="ECO:0000256" key="2">
    <source>
        <dbReference type="SAM" id="SignalP"/>
    </source>
</evidence>
<dbReference type="EMBL" id="JBHSDH010000010">
    <property type="protein sequence ID" value="MFC4291137.1"/>
    <property type="molecule type" value="Genomic_DNA"/>
</dbReference>
<gene>
    <name evidence="3" type="ORF">ACFOWX_01780</name>
</gene>
<dbReference type="RefSeq" id="WP_381420731.1">
    <property type="nucleotide sequence ID" value="NZ_JBHSDH010000010.1"/>
</dbReference>
<feature type="chain" id="PRO_5045219976" evidence="2">
    <location>
        <begin position="19"/>
        <end position="137"/>
    </location>
</feature>
<sequence>MRKYILASAAAASALALSGCGSSGIFDRNRPDEFAVSRAAPLVVPPDFALTPPQPGAPRPQGESTQDQVLEALFGGPAPRSATQQAVTSNAGSADTGIRSSVGDPDTNTVNKGSVTRDIIAAPEGDGQNAQAATPGN</sequence>
<dbReference type="Pfam" id="PF11233">
    <property type="entry name" value="DUF3035"/>
    <property type="match status" value="1"/>
</dbReference>
<feature type="region of interest" description="Disordered" evidence="1">
    <location>
        <begin position="46"/>
        <end position="137"/>
    </location>
</feature>
<evidence type="ECO:0000313" key="4">
    <source>
        <dbReference type="Proteomes" id="UP001595887"/>
    </source>
</evidence>
<dbReference type="PROSITE" id="PS51257">
    <property type="entry name" value="PROKAR_LIPOPROTEIN"/>
    <property type="match status" value="1"/>
</dbReference>
<comment type="caution">
    <text evidence="3">The sequence shown here is derived from an EMBL/GenBank/DDBJ whole genome shotgun (WGS) entry which is preliminary data.</text>
</comment>
<keyword evidence="2" id="KW-0732">Signal</keyword>
<feature type="compositionally biased region" description="Polar residues" evidence="1">
    <location>
        <begin position="81"/>
        <end position="93"/>
    </location>
</feature>
<evidence type="ECO:0000313" key="3">
    <source>
        <dbReference type="EMBL" id="MFC4291137.1"/>
    </source>
</evidence>